<keyword evidence="2" id="KW-1185">Reference proteome</keyword>
<protein>
    <recommendedName>
        <fullName evidence="3">Lipoprotein</fullName>
    </recommendedName>
</protein>
<gene>
    <name evidence="1" type="ORF">IFT62_14365</name>
</gene>
<proteinExistence type="predicted"/>
<evidence type="ECO:0000313" key="2">
    <source>
        <dbReference type="Proteomes" id="UP000625247"/>
    </source>
</evidence>
<evidence type="ECO:0008006" key="3">
    <source>
        <dbReference type="Google" id="ProtNLM"/>
    </source>
</evidence>
<comment type="caution">
    <text evidence="1">The sequence shown here is derived from an EMBL/GenBank/DDBJ whole genome shotgun (WGS) entry which is preliminary data.</text>
</comment>
<reference evidence="1 2" key="1">
    <citation type="journal article" date="2020" name="FEMS Microbiol. Ecol.">
        <title>Temporal dynamics of bacterial communities during seed development and maturation.</title>
        <authorList>
            <person name="Chesneau G."/>
            <person name="Torres-Cortes G."/>
            <person name="Briand M."/>
            <person name="Darrasse A."/>
            <person name="Preveaux A."/>
            <person name="Marais C."/>
            <person name="Jacques M.A."/>
            <person name="Shade A."/>
            <person name="Barret M."/>
        </authorList>
    </citation>
    <scope>NUCLEOTIDE SEQUENCE [LARGE SCALE GENOMIC DNA]</scope>
    <source>
        <strain evidence="1 2">CFBP13723</strain>
    </source>
</reference>
<evidence type="ECO:0000313" key="1">
    <source>
        <dbReference type="EMBL" id="MBD8122405.1"/>
    </source>
</evidence>
<dbReference type="RefSeq" id="WP_191944621.1">
    <property type="nucleotide sequence ID" value="NZ_JACYNP010000006.1"/>
</dbReference>
<name>A0ABR9AA22_9PSED</name>
<accession>A0ABR9AA22</accession>
<sequence length="238" mass="25674">MPSIKLAYKDMYSSASFEGVLEPVGISGYEFSGMLSASTPLVRSSSPFQNTVRLGHGGTLGEYTELEFTFGSDLVKLPVKGSGTREPNDTVDFRLGFNEGLNGEFHNKAKTTSVAGGPPQKVSAMYSFTANNGLTNYHVRFDGAARADTPTHFLINGKLDVLMAGNTVTTQYATIGYKSSSGSWVYQTFDFSSPRQDITIYGDRRSGDSLQLVVGATSKVANLYGYGDVVTCELPELF</sequence>
<dbReference type="Proteomes" id="UP000625247">
    <property type="component" value="Unassembled WGS sequence"/>
</dbReference>
<organism evidence="1 2">
    <name type="scientific">Pseudomonas lutea</name>
    <dbReference type="NCBI Taxonomy" id="243924"/>
    <lineage>
        <taxon>Bacteria</taxon>
        <taxon>Pseudomonadati</taxon>
        <taxon>Pseudomonadota</taxon>
        <taxon>Gammaproteobacteria</taxon>
        <taxon>Pseudomonadales</taxon>
        <taxon>Pseudomonadaceae</taxon>
        <taxon>Pseudomonas</taxon>
    </lineage>
</organism>
<dbReference type="EMBL" id="JACYNP010000006">
    <property type="protein sequence ID" value="MBD8122405.1"/>
    <property type="molecule type" value="Genomic_DNA"/>
</dbReference>